<dbReference type="Proteomes" id="UP000670152">
    <property type="component" value="Unassembled WGS sequence"/>
</dbReference>
<keyword evidence="1" id="KW-0863">Zinc-finger</keyword>
<name>A0A836JUP9_9HYME</name>
<dbReference type="AlphaFoldDB" id="A0A836JUP9"/>
<evidence type="ECO:0000256" key="1">
    <source>
        <dbReference type="PROSITE-ProRule" id="PRU00453"/>
    </source>
</evidence>
<keyword evidence="1" id="KW-0862">Zinc</keyword>
<feature type="non-terminal residue" evidence="3">
    <location>
        <position position="1"/>
    </location>
</feature>
<keyword evidence="1" id="KW-0479">Metal-binding</keyword>
<keyword evidence="4" id="KW-1185">Reference proteome</keyword>
<dbReference type="SUPFAM" id="SSF144232">
    <property type="entry name" value="HIT/MYND zinc finger-like"/>
    <property type="match status" value="1"/>
</dbReference>
<dbReference type="PANTHER" id="PTHR15555:SF0">
    <property type="entry name" value="ZINC FINGER HIT DOMAIN-CONTAINING PROTEIN 2"/>
    <property type="match status" value="1"/>
</dbReference>
<feature type="non-terminal residue" evidence="3">
    <location>
        <position position="319"/>
    </location>
</feature>
<comment type="caution">
    <text evidence="3">The sequence shown here is derived from an EMBL/GenBank/DDBJ whole genome shotgun (WGS) entry which is preliminary data.</text>
</comment>
<organism evidence="3 4">
    <name type="scientific">Acromyrmex heyeri</name>
    <dbReference type="NCBI Taxonomy" id="230685"/>
    <lineage>
        <taxon>Eukaryota</taxon>
        <taxon>Metazoa</taxon>
        <taxon>Ecdysozoa</taxon>
        <taxon>Arthropoda</taxon>
        <taxon>Hexapoda</taxon>
        <taxon>Insecta</taxon>
        <taxon>Pterygota</taxon>
        <taxon>Neoptera</taxon>
        <taxon>Endopterygota</taxon>
        <taxon>Hymenoptera</taxon>
        <taxon>Apocrita</taxon>
        <taxon>Aculeata</taxon>
        <taxon>Formicoidea</taxon>
        <taxon>Formicidae</taxon>
        <taxon>Myrmicinae</taxon>
        <taxon>Acromyrmex</taxon>
    </lineage>
</organism>
<evidence type="ECO:0000313" key="4">
    <source>
        <dbReference type="Proteomes" id="UP000670152"/>
    </source>
</evidence>
<dbReference type="OrthoDB" id="10005492at2759"/>
<feature type="domain" description="HIT-type" evidence="2">
    <location>
        <begin position="14"/>
        <end position="47"/>
    </location>
</feature>
<dbReference type="EMBL" id="JAANIB010010141">
    <property type="protein sequence ID" value="KAG5320314.1"/>
    <property type="molecule type" value="Genomic_DNA"/>
</dbReference>
<dbReference type="Gene3D" id="3.30.60.190">
    <property type="match status" value="1"/>
</dbReference>
<sequence>MTETPGTSLTTTICELCSKHKRLYTCPRCGIGYCGTECYKSDTHTDCSESFYRQCIEDELKSQENDPVARQKMMEILKRVHEADMENDILENNSDEESISGEDYPLDSDDEQEVIKIVSYNLMNAHFYKYIFQLLDLKTRLQNVNLEDPNELWSALSEAERQEFEALIKNGEAEKLLPKWVPWWTCRVEKILIQPIEEDIQDAYNDLKYPDLIDVPLFNELQKASPFVPFNVTNVIYAYAYVALYYIGDYLNCAEEAAHVFLIICENMRNNEIFKDMDSAIESVVDNIKNVSSIISKKNLKYLNTFSDFVRFFLSNTSK</sequence>
<dbReference type="InterPro" id="IPR039646">
    <property type="entry name" value="ZNHIT2"/>
</dbReference>
<dbReference type="PANTHER" id="PTHR15555">
    <property type="entry name" value="ZINC FINGER HIT DOMAIN CONTAINING PROTEIN 2 PROTEIN FON -RELATED"/>
    <property type="match status" value="1"/>
</dbReference>
<dbReference type="CDD" id="cd23024">
    <property type="entry name" value="zf-HIT_ZNHIT2-3"/>
    <property type="match status" value="1"/>
</dbReference>
<proteinExistence type="predicted"/>
<dbReference type="GO" id="GO:0008270">
    <property type="term" value="F:zinc ion binding"/>
    <property type="evidence" value="ECO:0007669"/>
    <property type="project" value="UniProtKB-UniRule"/>
</dbReference>
<accession>A0A836JUP9</accession>
<dbReference type="InterPro" id="IPR007529">
    <property type="entry name" value="Znf_HIT"/>
</dbReference>
<dbReference type="PROSITE" id="PS51083">
    <property type="entry name" value="ZF_HIT"/>
    <property type="match status" value="1"/>
</dbReference>
<evidence type="ECO:0000259" key="2">
    <source>
        <dbReference type="PROSITE" id="PS51083"/>
    </source>
</evidence>
<dbReference type="Pfam" id="PF04438">
    <property type="entry name" value="zf-HIT"/>
    <property type="match status" value="1"/>
</dbReference>
<protein>
    <submittedName>
        <fullName evidence="3">ZNHI2 protein</fullName>
    </submittedName>
</protein>
<evidence type="ECO:0000313" key="3">
    <source>
        <dbReference type="EMBL" id="KAG5320314.1"/>
    </source>
</evidence>
<gene>
    <name evidence="3" type="primary">Znhit2</name>
    <name evidence="3" type="ORF">G6Z77_0011005</name>
</gene>
<reference evidence="3 4" key="1">
    <citation type="submission" date="2020-02" db="EMBL/GenBank/DDBJ databases">
        <title>Relaxed selection underlies rapid genomic changes in the transitions from sociality to social parasitism in ants.</title>
        <authorList>
            <person name="Bi X."/>
        </authorList>
    </citation>
    <scope>NUCLEOTIDE SEQUENCE [LARGE SCALE GENOMIC DNA]</scope>
    <source>
        <strain evidence="3">BGI-DK2014b</strain>
        <tissue evidence="3">Whole body</tissue>
    </source>
</reference>